<dbReference type="CDD" id="cd02165">
    <property type="entry name" value="NMNAT"/>
    <property type="match status" value="1"/>
</dbReference>
<dbReference type="Proteomes" id="UP000254101">
    <property type="component" value="Unassembled WGS sequence"/>
</dbReference>
<reference evidence="14 15" key="1">
    <citation type="submission" date="2018-07" db="EMBL/GenBank/DDBJ databases">
        <title>Erythrobacter nanhaiensis sp. nov., a novel member of the genus Erythrobacter isolated from the South China Sea.</title>
        <authorList>
            <person name="Chen X."/>
            <person name="Liu J."/>
        </authorList>
    </citation>
    <scope>NUCLEOTIDE SEQUENCE [LARGE SCALE GENOMIC DNA]</scope>
    <source>
        <strain evidence="14 15">S-5</strain>
    </source>
</reference>
<dbReference type="Pfam" id="PF01467">
    <property type="entry name" value="CTP_transf_like"/>
    <property type="match status" value="1"/>
</dbReference>
<dbReference type="EMBL" id="QRBB01000001">
    <property type="protein sequence ID" value="RDS76704.1"/>
    <property type="molecule type" value="Genomic_DNA"/>
</dbReference>
<evidence type="ECO:0000256" key="4">
    <source>
        <dbReference type="ARBA" id="ARBA00022642"/>
    </source>
</evidence>
<comment type="catalytic activity">
    <reaction evidence="10 11">
        <text>nicotinate beta-D-ribonucleotide + ATP + H(+) = deamido-NAD(+) + diphosphate</text>
        <dbReference type="Rhea" id="RHEA:22860"/>
        <dbReference type="ChEBI" id="CHEBI:15378"/>
        <dbReference type="ChEBI" id="CHEBI:30616"/>
        <dbReference type="ChEBI" id="CHEBI:33019"/>
        <dbReference type="ChEBI" id="CHEBI:57502"/>
        <dbReference type="ChEBI" id="CHEBI:58437"/>
        <dbReference type="EC" id="2.7.7.18"/>
    </reaction>
</comment>
<protein>
    <recommendedName>
        <fullName evidence="11">Probable nicotinate-nucleotide adenylyltransferase</fullName>
        <ecNumber evidence="11">2.7.7.18</ecNumber>
    </recommendedName>
    <alternativeName>
        <fullName evidence="11">Deamido-NAD(+) diphosphorylase</fullName>
    </alternativeName>
    <alternativeName>
        <fullName evidence="11">Deamido-NAD(+) pyrophosphorylase</fullName>
    </alternativeName>
    <alternativeName>
        <fullName evidence="11">Nicotinate mononucleotide adenylyltransferase</fullName>
        <shortName evidence="11">NaMN adenylyltransferase</shortName>
    </alternativeName>
</protein>
<dbReference type="AlphaFoldDB" id="A0A395LMI7"/>
<comment type="function">
    <text evidence="1 11">Catalyzes the reversible adenylation of nicotinate mononucleotide (NaMN) to nicotinic acid adenine dinucleotide (NaAD).</text>
</comment>
<comment type="caution">
    <text evidence="14">The sequence shown here is derived from an EMBL/GenBank/DDBJ whole genome shotgun (WGS) entry which is preliminary data.</text>
</comment>
<keyword evidence="4 11" id="KW-0662">Pyridine nucleotide biosynthesis</keyword>
<dbReference type="GO" id="GO:0009435">
    <property type="term" value="P:NAD+ biosynthetic process"/>
    <property type="evidence" value="ECO:0007669"/>
    <property type="project" value="UniProtKB-UniRule"/>
</dbReference>
<proteinExistence type="inferred from homology"/>
<evidence type="ECO:0000256" key="12">
    <source>
        <dbReference type="SAM" id="MobiDB-lite"/>
    </source>
</evidence>
<evidence type="ECO:0000256" key="3">
    <source>
        <dbReference type="ARBA" id="ARBA00009014"/>
    </source>
</evidence>
<feature type="domain" description="Cytidyltransferase-like" evidence="13">
    <location>
        <begin position="35"/>
        <end position="218"/>
    </location>
</feature>
<evidence type="ECO:0000259" key="13">
    <source>
        <dbReference type="Pfam" id="PF01467"/>
    </source>
</evidence>
<dbReference type="HAMAP" id="MF_00244">
    <property type="entry name" value="NaMN_adenylyltr"/>
    <property type="match status" value="1"/>
</dbReference>
<evidence type="ECO:0000313" key="14">
    <source>
        <dbReference type="EMBL" id="RDS76704.1"/>
    </source>
</evidence>
<dbReference type="OrthoDB" id="5295945at2"/>
<dbReference type="PANTHER" id="PTHR39321">
    <property type="entry name" value="NICOTINATE-NUCLEOTIDE ADENYLYLTRANSFERASE-RELATED"/>
    <property type="match status" value="1"/>
</dbReference>
<dbReference type="InterPro" id="IPR004821">
    <property type="entry name" value="Cyt_trans-like"/>
</dbReference>
<evidence type="ECO:0000256" key="10">
    <source>
        <dbReference type="ARBA" id="ARBA00048721"/>
    </source>
</evidence>
<evidence type="ECO:0000256" key="2">
    <source>
        <dbReference type="ARBA" id="ARBA00005019"/>
    </source>
</evidence>
<name>A0A395LMI7_9SPHN</name>
<dbReference type="GO" id="GO:0004515">
    <property type="term" value="F:nicotinate-nucleotide adenylyltransferase activity"/>
    <property type="evidence" value="ECO:0007669"/>
    <property type="project" value="UniProtKB-UniRule"/>
</dbReference>
<dbReference type="GO" id="GO:0005524">
    <property type="term" value="F:ATP binding"/>
    <property type="evidence" value="ECO:0007669"/>
    <property type="project" value="UniProtKB-KW"/>
</dbReference>
<accession>A0A395LMI7</accession>
<keyword evidence="15" id="KW-1185">Reference proteome</keyword>
<keyword evidence="8 11" id="KW-0067">ATP-binding</keyword>
<evidence type="ECO:0000256" key="6">
    <source>
        <dbReference type="ARBA" id="ARBA00022695"/>
    </source>
</evidence>
<keyword evidence="6 11" id="KW-0548">Nucleotidyltransferase</keyword>
<comment type="pathway">
    <text evidence="2 11">Cofactor biosynthesis; NAD(+) biosynthesis; deamido-NAD(+) from nicotinate D-ribonucleotide: step 1/1.</text>
</comment>
<evidence type="ECO:0000256" key="7">
    <source>
        <dbReference type="ARBA" id="ARBA00022741"/>
    </source>
</evidence>
<evidence type="ECO:0000256" key="11">
    <source>
        <dbReference type="HAMAP-Rule" id="MF_00244"/>
    </source>
</evidence>
<organism evidence="14 15">
    <name type="scientific">Alteriqipengyuania lutimaris</name>
    <dbReference type="NCBI Taxonomy" id="1538146"/>
    <lineage>
        <taxon>Bacteria</taxon>
        <taxon>Pseudomonadati</taxon>
        <taxon>Pseudomonadota</taxon>
        <taxon>Alphaproteobacteria</taxon>
        <taxon>Sphingomonadales</taxon>
        <taxon>Erythrobacteraceae</taxon>
        <taxon>Alteriqipengyuania</taxon>
    </lineage>
</organism>
<comment type="similarity">
    <text evidence="3 11">Belongs to the NadD family.</text>
</comment>
<dbReference type="Gene3D" id="3.40.50.620">
    <property type="entry name" value="HUPs"/>
    <property type="match status" value="1"/>
</dbReference>
<keyword evidence="5 11" id="KW-0808">Transferase</keyword>
<dbReference type="PANTHER" id="PTHR39321:SF3">
    <property type="entry name" value="PHOSPHOPANTETHEINE ADENYLYLTRANSFERASE"/>
    <property type="match status" value="1"/>
</dbReference>
<sequence length="262" mass="29188">MPGPTRVPFAFSAAGRPPANRSTAPRTRGRRRIGLLGGSFNPAHGGHRRISLFALDALGLDEVWWLVSPGNPLKPKEGMAPLPARFASAVIQARRARIRVTAIEREFGTRYTVDTIRALQSRFPKHEFVWLMGSDNLATFHRWKDWERIARSLPIAVIARPGYEMATVASPAAAMLRRFRMDAPRFRNMRFRTRGEGSAPILVTLRFDPDGRSATAIRDGGPDWASNWAKNGNRDLARSHIRDQITHRPIVPDAADTEPGSA</sequence>
<dbReference type="InterPro" id="IPR014729">
    <property type="entry name" value="Rossmann-like_a/b/a_fold"/>
</dbReference>
<dbReference type="UniPathway" id="UPA00253">
    <property type="reaction ID" value="UER00332"/>
</dbReference>
<keyword evidence="9 11" id="KW-0520">NAD</keyword>
<dbReference type="NCBIfam" id="NF000843">
    <property type="entry name" value="PRK00071.2-2"/>
    <property type="match status" value="1"/>
</dbReference>
<gene>
    <name evidence="11" type="primary">nadD</name>
    <name evidence="14" type="ORF">DL238_03180</name>
</gene>
<dbReference type="InterPro" id="IPR005248">
    <property type="entry name" value="NadD/NMNAT"/>
</dbReference>
<feature type="region of interest" description="Disordered" evidence="12">
    <location>
        <begin position="1"/>
        <end position="32"/>
    </location>
</feature>
<keyword evidence="7 11" id="KW-0547">Nucleotide-binding</keyword>
<evidence type="ECO:0000256" key="8">
    <source>
        <dbReference type="ARBA" id="ARBA00022840"/>
    </source>
</evidence>
<evidence type="ECO:0000256" key="1">
    <source>
        <dbReference type="ARBA" id="ARBA00002324"/>
    </source>
</evidence>
<dbReference type="EC" id="2.7.7.18" evidence="11"/>
<evidence type="ECO:0000313" key="15">
    <source>
        <dbReference type="Proteomes" id="UP000254101"/>
    </source>
</evidence>
<dbReference type="SUPFAM" id="SSF52374">
    <property type="entry name" value="Nucleotidylyl transferase"/>
    <property type="match status" value="1"/>
</dbReference>
<evidence type="ECO:0000256" key="9">
    <source>
        <dbReference type="ARBA" id="ARBA00023027"/>
    </source>
</evidence>
<evidence type="ECO:0000256" key="5">
    <source>
        <dbReference type="ARBA" id="ARBA00022679"/>
    </source>
</evidence>